<proteinExistence type="predicted"/>
<sequence length="845" mass="95865">MKLNNIKRTFLASAALLSTISMSAADRFVNFKQGDLLLNANNRVEIYMDTNDCKGVSYAAHALLKDIKSVSGATATLTSDAGFLKKADTARPAILVGTIGHSAAIDQLVKQKRINGNLLKGKREKFIITLIDGQLVIAGSDRRGTIYGIYELSQQMGVSPWYDWADVPVEHHDSIFVNKGIYTDGEPAVRYRGIFLNDEAPCLTSWVKNTYGTGYGDHRFYQRVFELVLRLRGNMMWPAMWGWAFYADDPENEKTADEMGVVMSTSHHEPMARNHQEYARNRKGWGPWNYQKNKANLQKFFREGIERMKGTEQIVTIGMRGDGDEAMSAEADTKLMTNIINDQRKIIADVTGKKASETPQVWALYKEVLDYYDKGMKVPDDVTLLLCDDNWGNVRRVPNAQERKHKGGWGLYYHVDYVGAPRNSKMLNCTPVQNPWEQLTLAYENGIDRLWILNVGDLKPMEYPISQFMDIAWNPHKYAVNQITNHTRDWCAQQFGEEQADEAARLLNLICKYNGRCTPEMLDKNTYSLENGEWQEVVNQYLKIEADALRQYNSLPAAYHDAYRQIILFPIEVMSNLHQMYFAQAMNNQLYEQGNPKANIWADECENHFKRDSLICDEYNHKMAGGKWNGMMTQKHIGYTSWNDAFEKDTCPKLFRVSTSSNETVIAGNDGVVEIEAPYYSSKTDAAEAKWTEIPFMGKSVSAMTLMPYTKSVKEASITYKFKMQVSKTSDGKAFNGKQKVRIHVITKSTLDYLNKGGLTYGVSLDGASPVEVNFNKDLNEKPENIYNIYYPTIATRIVDKVIELELPVSSDGIHTLTLTPNDPAIVFEKIVIDGRGGKKRVKVI</sequence>
<dbReference type="InterPro" id="IPR041437">
    <property type="entry name" value="GH115_C"/>
</dbReference>
<dbReference type="InterPro" id="IPR031924">
    <property type="entry name" value="GH115"/>
</dbReference>
<dbReference type="RefSeq" id="WP_217313663.1">
    <property type="nucleotide sequence ID" value="NZ_JAHOEA010000017.1"/>
</dbReference>
<keyword evidence="3" id="KW-0378">Hydrolase</keyword>
<keyword evidence="1" id="KW-0732">Signal</keyword>
<feature type="chain" id="PRO_5043800765" evidence="1">
    <location>
        <begin position="25"/>
        <end position="845"/>
    </location>
</feature>
<dbReference type="AlphaFoldDB" id="A0AAW4N213"/>
<feature type="domain" description="Gylcosyl hydrolase 115 C-terminal" evidence="2">
    <location>
        <begin position="669"/>
        <end position="837"/>
    </location>
</feature>
<dbReference type="PANTHER" id="PTHR37842">
    <property type="match status" value="1"/>
</dbReference>
<evidence type="ECO:0000259" key="2">
    <source>
        <dbReference type="Pfam" id="PF17829"/>
    </source>
</evidence>
<dbReference type="Pfam" id="PF17829">
    <property type="entry name" value="GH115_C"/>
    <property type="match status" value="1"/>
</dbReference>
<accession>A0AAW4N213</accession>
<dbReference type="EMBL" id="JAHOEI010000038">
    <property type="protein sequence ID" value="MBV3388085.1"/>
    <property type="molecule type" value="Genomic_DNA"/>
</dbReference>
<name>A0AAW4N213_9BACT</name>
<dbReference type="Proteomes" id="UP001196765">
    <property type="component" value="Unassembled WGS sequence"/>
</dbReference>
<organism evidence="3 4">
    <name type="scientific">Segatella copri</name>
    <dbReference type="NCBI Taxonomy" id="165179"/>
    <lineage>
        <taxon>Bacteria</taxon>
        <taxon>Pseudomonadati</taxon>
        <taxon>Bacteroidota</taxon>
        <taxon>Bacteroidia</taxon>
        <taxon>Bacteroidales</taxon>
        <taxon>Prevotellaceae</taxon>
        <taxon>Segatella</taxon>
    </lineage>
</organism>
<dbReference type="PANTHER" id="PTHR37842:SF2">
    <property type="entry name" value="GYLCOSYL HYDROLASE 115 C-TERMINAL DOMAIN-CONTAINING PROTEIN"/>
    <property type="match status" value="1"/>
</dbReference>
<comment type="caution">
    <text evidence="3">The sequence shown here is derived from an EMBL/GenBank/DDBJ whole genome shotgun (WGS) entry which is preliminary data.</text>
</comment>
<feature type="signal peptide" evidence="1">
    <location>
        <begin position="1"/>
        <end position="24"/>
    </location>
</feature>
<reference evidence="3" key="1">
    <citation type="submission" date="2021-06" db="EMBL/GenBank/DDBJ databases">
        <title>Collection of gut derived symbiotic bacterial strains cultured from healthy donors.</title>
        <authorList>
            <person name="Lin H."/>
            <person name="Littmann E."/>
            <person name="Pamer E.G."/>
        </authorList>
    </citation>
    <scope>NUCLEOTIDE SEQUENCE</scope>
    <source>
        <strain evidence="3">MSK.21.74</strain>
    </source>
</reference>
<evidence type="ECO:0000313" key="3">
    <source>
        <dbReference type="EMBL" id="MBV3388085.1"/>
    </source>
</evidence>
<protein>
    <submittedName>
        <fullName evidence="3">Glycosyl hydrolase 115 family protein</fullName>
    </submittedName>
</protein>
<dbReference type="Pfam" id="PF15979">
    <property type="entry name" value="Glyco_hydro_115"/>
    <property type="match status" value="1"/>
</dbReference>
<dbReference type="GO" id="GO:0016787">
    <property type="term" value="F:hydrolase activity"/>
    <property type="evidence" value="ECO:0007669"/>
    <property type="project" value="UniProtKB-KW"/>
</dbReference>
<evidence type="ECO:0000313" key="4">
    <source>
        <dbReference type="Proteomes" id="UP001196765"/>
    </source>
</evidence>
<evidence type="ECO:0000256" key="1">
    <source>
        <dbReference type="SAM" id="SignalP"/>
    </source>
</evidence>
<gene>
    <name evidence="3" type="ORF">KSW82_10070</name>
</gene>